<evidence type="ECO:0000256" key="1">
    <source>
        <dbReference type="ARBA" id="ARBA00010688"/>
    </source>
</evidence>
<evidence type="ECO:0000256" key="4">
    <source>
        <dbReference type="SAM" id="MobiDB-lite"/>
    </source>
</evidence>
<dbReference type="GO" id="GO:0016301">
    <property type="term" value="F:kinase activity"/>
    <property type="evidence" value="ECO:0007669"/>
    <property type="project" value="UniProtKB-KW"/>
</dbReference>
<dbReference type="Pfam" id="PF00294">
    <property type="entry name" value="PfkB"/>
    <property type="match status" value="2"/>
</dbReference>
<evidence type="ECO:0000256" key="3">
    <source>
        <dbReference type="ARBA" id="ARBA00022777"/>
    </source>
</evidence>
<proteinExistence type="inferred from homology"/>
<dbReference type="SUPFAM" id="SSF53613">
    <property type="entry name" value="Ribokinase-like"/>
    <property type="match status" value="2"/>
</dbReference>
<dbReference type="RefSeq" id="WP_350278328.1">
    <property type="nucleotide sequence ID" value="NZ_CP158165.1"/>
</dbReference>
<organism evidence="6">
    <name type="scientific">Kribbella sp. HUAS MG21</name>
    <dbReference type="NCBI Taxonomy" id="3160966"/>
    <lineage>
        <taxon>Bacteria</taxon>
        <taxon>Bacillati</taxon>
        <taxon>Actinomycetota</taxon>
        <taxon>Actinomycetes</taxon>
        <taxon>Propionibacteriales</taxon>
        <taxon>Kribbellaceae</taxon>
        <taxon>Kribbella</taxon>
    </lineage>
</organism>
<dbReference type="InterPro" id="IPR029056">
    <property type="entry name" value="Ribokinase-like"/>
</dbReference>
<sequence length="392" mass="40195">MVDDVLTIGRIGVDLYPLQIGTHLEDVTSFGKFLGGSATNVAVAAARHGRKTAVISRTGNDPFGTFIHRTLGELGVDDRFVTPVDGLPTPITFCEIFPPDSFPLYFYRFPKAPDLVINPSELDLDAIRDARIYWSTVTGLSAEPSRSAHFTAWEARKAGTAGGGSSSAPWSAAGGAGTGADLEAGPSGAGAAADSVGAGAGGAAGGAAGDDAKAGAGLDTAASYAAGTGLGSAAGAGPRFTVLDLDYRPMFWADPSEAHEQVSRALEYCTVAVGNREECEVAVGETDPDKAAQALLDRGLELAVVKQGPRGTLARTRDERVEVPPYPVEVVNGLGAGDGFGGALCHGLLAGWPLEKIIRFANTAGAIVASRLECSTAMPTTAEVLTHLGEQP</sequence>
<comment type="similarity">
    <text evidence="1">Belongs to the carbohydrate kinase PfkB family.</text>
</comment>
<keyword evidence="3" id="KW-0418">Kinase</keyword>
<reference evidence="6" key="1">
    <citation type="submission" date="2024-06" db="EMBL/GenBank/DDBJ databases">
        <title>Kribbella sp. strain HUAS MG21 genome sequences.</title>
        <authorList>
            <person name="Mo P."/>
        </authorList>
    </citation>
    <scope>NUCLEOTIDE SEQUENCE</scope>
    <source>
        <strain evidence="6">HUAS MG21</strain>
    </source>
</reference>
<gene>
    <name evidence="6" type="ORF">ABN611_03650</name>
</gene>
<dbReference type="Gene3D" id="3.40.1190.20">
    <property type="match status" value="1"/>
</dbReference>
<evidence type="ECO:0000259" key="5">
    <source>
        <dbReference type="Pfam" id="PF00294"/>
    </source>
</evidence>
<dbReference type="Gene3D" id="3.40.1190.30">
    <property type="match status" value="1"/>
</dbReference>
<feature type="domain" description="Carbohydrate kinase PfkB" evidence="5">
    <location>
        <begin position="4"/>
        <end position="96"/>
    </location>
</feature>
<feature type="domain" description="Carbohydrate kinase PfkB" evidence="5">
    <location>
        <begin position="244"/>
        <end position="380"/>
    </location>
</feature>
<protein>
    <submittedName>
        <fullName evidence="6">5-dehydro-2-deoxygluconokinase</fullName>
    </submittedName>
</protein>
<dbReference type="PANTHER" id="PTHR43085">
    <property type="entry name" value="HEXOKINASE FAMILY MEMBER"/>
    <property type="match status" value="1"/>
</dbReference>
<dbReference type="AlphaFoldDB" id="A0AAU7TFM9"/>
<dbReference type="EMBL" id="CP158165">
    <property type="protein sequence ID" value="XBV25518.1"/>
    <property type="molecule type" value="Genomic_DNA"/>
</dbReference>
<name>A0AAU7TFM9_9ACTN</name>
<dbReference type="InterPro" id="IPR011611">
    <property type="entry name" value="PfkB_dom"/>
</dbReference>
<evidence type="ECO:0000256" key="2">
    <source>
        <dbReference type="ARBA" id="ARBA00022679"/>
    </source>
</evidence>
<feature type="region of interest" description="Disordered" evidence="4">
    <location>
        <begin position="160"/>
        <end position="193"/>
    </location>
</feature>
<evidence type="ECO:0000313" key="6">
    <source>
        <dbReference type="EMBL" id="XBV25518.1"/>
    </source>
</evidence>
<keyword evidence="2" id="KW-0808">Transferase</keyword>
<dbReference type="InterPro" id="IPR050306">
    <property type="entry name" value="PfkB_Carbo_kinase"/>
</dbReference>
<dbReference type="CDD" id="cd01166">
    <property type="entry name" value="KdgK"/>
    <property type="match status" value="1"/>
</dbReference>
<dbReference type="PANTHER" id="PTHR43085:SF49">
    <property type="entry name" value="5-DEHYDRO-2-DEOXYGLUCONOKINASE"/>
    <property type="match status" value="1"/>
</dbReference>
<accession>A0AAU7TFM9</accession>
<feature type="compositionally biased region" description="Low complexity" evidence="4">
    <location>
        <begin position="166"/>
        <end position="193"/>
    </location>
</feature>